<dbReference type="FunFam" id="3.10.20.370:FF:000001">
    <property type="entry name" value="Retrovirus-related Pol polyprotein from transposon 17.6-like protein"/>
    <property type="match status" value="1"/>
</dbReference>
<keyword evidence="5" id="KW-1185">Reference proteome</keyword>
<dbReference type="Pfam" id="PF17921">
    <property type="entry name" value="Integrase_H2C2"/>
    <property type="match status" value="1"/>
</dbReference>
<dbReference type="InterPro" id="IPR041588">
    <property type="entry name" value="Integrase_H2C2"/>
</dbReference>
<dbReference type="Gene3D" id="3.30.420.10">
    <property type="entry name" value="Ribonuclease H-like superfamily/Ribonuclease H"/>
    <property type="match status" value="1"/>
</dbReference>
<dbReference type="GO" id="GO:0003676">
    <property type="term" value="F:nucleic acid binding"/>
    <property type="evidence" value="ECO:0007669"/>
    <property type="project" value="InterPro"/>
</dbReference>
<dbReference type="OrthoDB" id="5974500at2759"/>
<dbReference type="InterPro" id="IPR000477">
    <property type="entry name" value="RT_dom"/>
</dbReference>
<dbReference type="Proteomes" id="UP000225706">
    <property type="component" value="Unassembled WGS sequence"/>
</dbReference>
<dbReference type="PANTHER" id="PTHR37984:SF8">
    <property type="entry name" value="CCHC-TYPE DOMAIN-CONTAINING PROTEIN"/>
    <property type="match status" value="1"/>
</dbReference>
<feature type="domain" description="Reverse transcriptase" evidence="2">
    <location>
        <begin position="1"/>
        <end position="64"/>
    </location>
</feature>
<dbReference type="PROSITE" id="PS50878">
    <property type="entry name" value="RT_POL"/>
    <property type="match status" value="1"/>
</dbReference>
<dbReference type="GO" id="GO:0015074">
    <property type="term" value="P:DNA integration"/>
    <property type="evidence" value="ECO:0007669"/>
    <property type="project" value="InterPro"/>
</dbReference>
<dbReference type="Gene3D" id="3.30.70.270">
    <property type="match status" value="2"/>
</dbReference>
<dbReference type="FunFam" id="3.30.420.10:FF:000063">
    <property type="entry name" value="Retrovirus-related Pol polyprotein from transposon 297-like Protein"/>
    <property type="match status" value="1"/>
</dbReference>
<feature type="region of interest" description="Disordered" evidence="1">
    <location>
        <begin position="693"/>
        <end position="759"/>
    </location>
</feature>
<evidence type="ECO:0000313" key="5">
    <source>
        <dbReference type="Proteomes" id="UP000225706"/>
    </source>
</evidence>
<dbReference type="PANTHER" id="PTHR37984">
    <property type="entry name" value="PROTEIN CBG26694"/>
    <property type="match status" value="1"/>
</dbReference>
<reference evidence="5" key="1">
    <citation type="journal article" date="2017" name="bioRxiv">
        <title>Comparative analysis of the genomes of Stylophora pistillata and Acropora digitifera provides evidence for extensive differences between species of corals.</title>
        <authorList>
            <person name="Voolstra C.R."/>
            <person name="Li Y."/>
            <person name="Liew Y.J."/>
            <person name="Baumgarten S."/>
            <person name="Zoccola D."/>
            <person name="Flot J.-F."/>
            <person name="Tambutte S."/>
            <person name="Allemand D."/>
            <person name="Aranda M."/>
        </authorList>
    </citation>
    <scope>NUCLEOTIDE SEQUENCE [LARGE SCALE GENOMIC DNA]</scope>
</reference>
<evidence type="ECO:0000259" key="3">
    <source>
        <dbReference type="PROSITE" id="PS50994"/>
    </source>
</evidence>
<dbReference type="AlphaFoldDB" id="A0A2B4RAR2"/>
<dbReference type="InterPro" id="IPR036397">
    <property type="entry name" value="RNaseH_sf"/>
</dbReference>
<dbReference type="SUPFAM" id="SSF53098">
    <property type="entry name" value="Ribonuclease H-like"/>
    <property type="match status" value="1"/>
</dbReference>
<dbReference type="STRING" id="50429.A0A2B4RAR2"/>
<dbReference type="FunFam" id="1.10.340.70:FF:000003">
    <property type="entry name" value="Protein CBG25708"/>
    <property type="match status" value="1"/>
</dbReference>
<comment type="caution">
    <text evidence="4">The sequence shown here is derived from an EMBL/GenBank/DDBJ whole genome shotgun (WGS) entry which is preliminary data.</text>
</comment>
<dbReference type="CDD" id="cd09274">
    <property type="entry name" value="RNase_HI_RT_Ty3"/>
    <property type="match status" value="1"/>
</dbReference>
<evidence type="ECO:0000259" key="2">
    <source>
        <dbReference type="PROSITE" id="PS50878"/>
    </source>
</evidence>
<dbReference type="EMBL" id="LSMT01000873">
    <property type="protein sequence ID" value="PFX13903.1"/>
    <property type="molecule type" value="Genomic_DNA"/>
</dbReference>
<organism evidence="4 5">
    <name type="scientific">Stylophora pistillata</name>
    <name type="common">Smooth cauliflower coral</name>
    <dbReference type="NCBI Taxonomy" id="50429"/>
    <lineage>
        <taxon>Eukaryota</taxon>
        <taxon>Metazoa</taxon>
        <taxon>Cnidaria</taxon>
        <taxon>Anthozoa</taxon>
        <taxon>Hexacorallia</taxon>
        <taxon>Scleractinia</taxon>
        <taxon>Astrocoeniina</taxon>
        <taxon>Pocilloporidae</taxon>
        <taxon>Stylophora</taxon>
    </lineage>
</organism>
<dbReference type="Gene3D" id="1.10.340.70">
    <property type="match status" value="1"/>
</dbReference>
<dbReference type="InterPro" id="IPR043502">
    <property type="entry name" value="DNA/RNA_pol_sf"/>
</dbReference>
<gene>
    <name evidence="4" type="primary">TY3B-G</name>
    <name evidence="4" type="ORF">AWC38_SpisGene21979</name>
</gene>
<dbReference type="Pfam" id="PF17919">
    <property type="entry name" value="RT_RNaseH_2"/>
    <property type="match status" value="1"/>
</dbReference>
<dbReference type="InterPro" id="IPR043128">
    <property type="entry name" value="Rev_trsase/Diguanyl_cyclase"/>
</dbReference>
<accession>A0A2B4RAR2</accession>
<dbReference type="InterPro" id="IPR050951">
    <property type="entry name" value="Retrovirus_Pol_polyprotein"/>
</dbReference>
<evidence type="ECO:0000313" key="4">
    <source>
        <dbReference type="EMBL" id="PFX13903.1"/>
    </source>
</evidence>
<feature type="compositionally biased region" description="Polar residues" evidence="1">
    <location>
        <begin position="702"/>
        <end position="712"/>
    </location>
</feature>
<dbReference type="InterPro" id="IPR041577">
    <property type="entry name" value="RT_RNaseH_2"/>
</dbReference>
<feature type="domain" description="Integrase catalytic" evidence="3">
    <location>
        <begin position="436"/>
        <end position="608"/>
    </location>
</feature>
<protein>
    <submittedName>
        <fullName evidence="4">Transposon Ty3-G Gag-Pol polyprotein</fullName>
    </submittedName>
</protein>
<sequence length="759" mass="86961">MDKLFEGVPVGIIVDDFLINGKDQIDTDQKLRRALARSREVGLKFNPIKVKLRVPEVSYVGHVFSADGWKPDPDKIHAISEMPPPSDKEGVLRILGTVNYLVKFIEHKAGLQKPISQLTQKDVALVWEKPQQEAFDKLKSVITSAPVLADFNNSKETVLSVDASNTGLGAVIMQEGKPVAFSSKTLTPSEQVYANIERELLAIVWGVQSFTDVYGRRVVVETDHKPLESIFWKPVNEAPPRLQRMLLKLTKYDLVVHYVPGKQQVISDCPSRAPLSETKPFRKREDVIGVNLVEELGLESSILKRFKDSSRADETSKVPAAYTWTFTVVMEYNLRGWPSEKEQVEELAREYWSFREELSVEDGMLFKSDRIVVPRPMRAEVFDEIHGAHMGENKSLSFARDYVFWPSMTAQIKDKVSFCAVCNAFRNRQQKESLHPHDIPGLPWQVVGTDLFQYGGQMYLLVTDFYSKYFEIELLHQNTAICVINTLKKIFARFGIPEKVVSDNRPQNSNTRHLLSKNHEFKRFTEEWGFSPTTSSPEYPQYNGAVERAVQTAKRILKKAAAEKKDPFEGLLKYRNTPFKEIGVSPAQLLMSWRTRTMLPTHRRLFLPQPVDHDHVLKTLHHRQHNAKSNYDRQSRDLPPLHVGDSVWFCPNGEKEWRKAEIMPRSYMLQDEYGRTYRRNRRQIITVPNDSPMTLRTRALPKSTQTHDSLPSTRPAPVLEKPVSTPVPSERQTETIGPPPITTKSGCQVRRPQRLIESR</sequence>
<dbReference type="InterPro" id="IPR012337">
    <property type="entry name" value="RNaseH-like_sf"/>
</dbReference>
<name>A0A2B4RAR2_STYPI</name>
<evidence type="ECO:0000256" key="1">
    <source>
        <dbReference type="SAM" id="MobiDB-lite"/>
    </source>
</evidence>
<dbReference type="SUPFAM" id="SSF56672">
    <property type="entry name" value="DNA/RNA polymerases"/>
    <property type="match status" value="1"/>
</dbReference>
<dbReference type="InterPro" id="IPR001584">
    <property type="entry name" value="Integrase_cat-core"/>
</dbReference>
<dbReference type="PROSITE" id="PS50994">
    <property type="entry name" value="INTEGRASE"/>
    <property type="match status" value="1"/>
</dbReference>
<proteinExistence type="predicted"/>
<dbReference type="FunFam" id="3.30.70.270:FF:000063">
    <property type="entry name" value="Zinc knuckle domaincontaining protein"/>
    <property type="match status" value="1"/>
</dbReference>